<keyword evidence="2" id="KW-1133">Transmembrane helix</keyword>
<evidence type="ECO:0000313" key="4">
    <source>
        <dbReference type="Proteomes" id="UP001597283"/>
    </source>
</evidence>
<name>A0ABW4NEK8_9SPHN</name>
<keyword evidence="2" id="KW-0812">Transmembrane</keyword>
<feature type="transmembrane region" description="Helical" evidence="2">
    <location>
        <begin position="42"/>
        <end position="64"/>
    </location>
</feature>
<gene>
    <name evidence="3" type="ORF">ACFSC3_12450</name>
</gene>
<sequence length="152" mass="16204">MLDIIVAMLLTWAALALAGETPAGRLMRGLLVDRPAARLSRITRGHVTLAVLMFGGTGLLVAVLGHEAARVLAMGLPEFAGWVTMFEVTAYLDAAVAVITAVSVTRVAGIKAWLRTLPLPGRARTRAPRRQRTAQAMRKPANDDEPGWALAA</sequence>
<organism evidence="3 4">
    <name type="scientific">Sphingomonas floccifaciens</name>
    <dbReference type="NCBI Taxonomy" id="1844115"/>
    <lineage>
        <taxon>Bacteria</taxon>
        <taxon>Pseudomonadati</taxon>
        <taxon>Pseudomonadota</taxon>
        <taxon>Alphaproteobacteria</taxon>
        <taxon>Sphingomonadales</taxon>
        <taxon>Sphingomonadaceae</taxon>
        <taxon>Sphingomonas</taxon>
    </lineage>
</organism>
<feature type="compositionally biased region" description="Basic residues" evidence="1">
    <location>
        <begin position="123"/>
        <end position="132"/>
    </location>
</feature>
<dbReference type="Proteomes" id="UP001597283">
    <property type="component" value="Unassembled WGS sequence"/>
</dbReference>
<accession>A0ABW4NEK8</accession>
<dbReference type="EMBL" id="JBHUFC010000003">
    <property type="protein sequence ID" value="MFD1788383.1"/>
    <property type="molecule type" value="Genomic_DNA"/>
</dbReference>
<evidence type="ECO:0000313" key="3">
    <source>
        <dbReference type="EMBL" id="MFD1788383.1"/>
    </source>
</evidence>
<reference evidence="4" key="1">
    <citation type="journal article" date="2019" name="Int. J. Syst. Evol. Microbiol.">
        <title>The Global Catalogue of Microorganisms (GCM) 10K type strain sequencing project: providing services to taxonomists for standard genome sequencing and annotation.</title>
        <authorList>
            <consortium name="The Broad Institute Genomics Platform"/>
            <consortium name="The Broad Institute Genome Sequencing Center for Infectious Disease"/>
            <person name="Wu L."/>
            <person name="Ma J."/>
        </authorList>
    </citation>
    <scope>NUCLEOTIDE SEQUENCE [LARGE SCALE GENOMIC DNA]</scope>
    <source>
        <strain evidence="4">Q85</strain>
    </source>
</reference>
<evidence type="ECO:0000256" key="1">
    <source>
        <dbReference type="SAM" id="MobiDB-lite"/>
    </source>
</evidence>
<feature type="region of interest" description="Disordered" evidence="1">
    <location>
        <begin position="123"/>
        <end position="152"/>
    </location>
</feature>
<keyword evidence="4" id="KW-1185">Reference proteome</keyword>
<proteinExistence type="predicted"/>
<comment type="caution">
    <text evidence="3">The sequence shown here is derived from an EMBL/GenBank/DDBJ whole genome shotgun (WGS) entry which is preliminary data.</text>
</comment>
<dbReference type="RefSeq" id="WP_380940768.1">
    <property type="nucleotide sequence ID" value="NZ_JBHUFC010000003.1"/>
</dbReference>
<keyword evidence="2" id="KW-0472">Membrane</keyword>
<protein>
    <submittedName>
        <fullName evidence="3">Uncharacterized protein</fullName>
    </submittedName>
</protein>
<evidence type="ECO:0000256" key="2">
    <source>
        <dbReference type="SAM" id="Phobius"/>
    </source>
</evidence>